<dbReference type="EMBL" id="JPKZ01002401">
    <property type="protein sequence ID" value="KHN76866.1"/>
    <property type="molecule type" value="Genomic_DNA"/>
</dbReference>
<keyword evidence="1" id="KW-0472">Membrane</keyword>
<feature type="signal peptide" evidence="2">
    <location>
        <begin position="1"/>
        <end position="19"/>
    </location>
</feature>
<proteinExistence type="predicted"/>
<evidence type="ECO:0008006" key="5">
    <source>
        <dbReference type="Google" id="ProtNLM"/>
    </source>
</evidence>
<keyword evidence="1" id="KW-0812">Transmembrane</keyword>
<feature type="chain" id="PRO_5002095845" description="Apple domain-containing protein" evidence="2">
    <location>
        <begin position="20"/>
        <end position="128"/>
    </location>
</feature>
<keyword evidence="4" id="KW-1185">Reference proteome</keyword>
<evidence type="ECO:0000256" key="1">
    <source>
        <dbReference type="SAM" id="Phobius"/>
    </source>
</evidence>
<accession>A0A0B2V0N9</accession>
<evidence type="ECO:0000313" key="4">
    <source>
        <dbReference type="Proteomes" id="UP000031036"/>
    </source>
</evidence>
<gene>
    <name evidence="3" type="ORF">Tcan_08206</name>
</gene>
<reference evidence="3 4" key="1">
    <citation type="submission" date="2014-11" db="EMBL/GenBank/DDBJ databases">
        <title>Genetic blueprint of the zoonotic pathogen Toxocara canis.</title>
        <authorList>
            <person name="Zhu X.-Q."/>
            <person name="Korhonen P.K."/>
            <person name="Cai H."/>
            <person name="Young N.D."/>
            <person name="Nejsum P."/>
            <person name="von Samson-Himmelstjerna G."/>
            <person name="Boag P.R."/>
            <person name="Tan P."/>
            <person name="Li Q."/>
            <person name="Min J."/>
            <person name="Yang Y."/>
            <person name="Wang X."/>
            <person name="Fang X."/>
            <person name="Hall R.S."/>
            <person name="Hofmann A."/>
            <person name="Sternberg P.W."/>
            <person name="Jex A.R."/>
            <person name="Gasser R.B."/>
        </authorList>
    </citation>
    <scope>NUCLEOTIDE SEQUENCE [LARGE SCALE GENOMIC DNA]</scope>
    <source>
        <strain evidence="3">PN_DK_2014</strain>
    </source>
</reference>
<name>A0A0B2V0N9_TOXCA</name>
<comment type="caution">
    <text evidence="3">The sequence shown here is derived from an EMBL/GenBank/DDBJ whole genome shotgun (WGS) entry which is preliminary data.</text>
</comment>
<organism evidence="3 4">
    <name type="scientific">Toxocara canis</name>
    <name type="common">Canine roundworm</name>
    <dbReference type="NCBI Taxonomy" id="6265"/>
    <lineage>
        <taxon>Eukaryota</taxon>
        <taxon>Metazoa</taxon>
        <taxon>Ecdysozoa</taxon>
        <taxon>Nematoda</taxon>
        <taxon>Chromadorea</taxon>
        <taxon>Rhabditida</taxon>
        <taxon>Spirurina</taxon>
        <taxon>Ascaridomorpha</taxon>
        <taxon>Ascaridoidea</taxon>
        <taxon>Toxocaridae</taxon>
        <taxon>Toxocara</taxon>
    </lineage>
</organism>
<sequence>MRAAFVRVLLLALLEVSICSTDGIRPNIFKGEYPVYVHTFDTEQLCRAQCQVECSMHHIDDLMMQRWLCPLKEEESEPESWQPFEDTPSGLSVIAISTIAVMVVLVATLCILGIIRRHFTASRLVNNL</sequence>
<feature type="transmembrane region" description="Helical" evidence="1">
    <location>
        <begin position="91"/>
        <end position="115"/>
    </location>
</feature>
<keyword evidence="1" id="KW-1133">Transmembrane helix</keyword>
<dbReference type="Proteomes" id="UP000031036">
    <property type="component" value="Unassembled WGS sequence"/>
</dbReference>
<evidence type="ECO:0000313" key="3">
    <source>
        <dbReference type="EMBL" id="KHN76866.1"/>
    </source>
</evidence>
<dbReference type="AlphaFoldDB" id="A0A0B2V0N9"/>
<evidence type="ECO:0000256" key="2">
    <source>
        <dbReference type="SAM" id="SignalP"/>
    </source>
</evidence>
<dbReference type="OrthoDB" id="5824181at2759"/>
<protein>
    <recommendedName>
        <fullName evidence="5">Apple domain-containing protein</fullName>
    </recommendedName>
</protein>
<keyword evidence="2" id="KW-0732">Signal</keyword>